<protein>
    <submittedName>
        <fullName evidence="1">Uncharacterized protein</fullName>
    </submittedName>
</protein>
<dbReference type="Proteomes" id="UP001208570">
    <property type="component" value="Unassembled WGS sequence"/>
</dbReference>
<evidence type="ECO:0000313" key="2">
    <source>
        <dbReference type="Proteomes" id="UP001208570"/>
    </source>
</evidence>
<dbReference type="AlphaFoldDB" id="A0AAD9MRS5"/>
<organism evidence="1 2">
    <name type="scientific">Paralvinella palmiformis</name>
    <dbReference type="NCBI Taxonomy" id="53620"/>
    <lineage>
        <taxon>Eukaryota</taxon>
        <taxon>Metazoa</taxon>
        <taxon>Spiralia</taxon>
        <taxon>Lophotrochozoa</taxon>
        <taxon>Annelida</taxon>
        <taxon>Polychaeta</taxon>
        <taxon>Sedentaria</taxon>
        <taxon>Canalipalpata</taxon>
        <taxon>Terebellida</taxon>
        <taxon>Terebelliformia</taxon>
        <taxon>Alvinellidae</taxon>
        <taxon>Paralvinella</taxon>
    </lineage>
</organism>
<proteinExistence type="predicted"/>
<gene>
    <name evidence="1" type="ORF">LSH36_1096g00011</name>
</gene>
<accession>A0AAD9MRS5</accession>
<sequence length="170" mass="19764">MAFDLVDYNGENGGMRINHPGADLSLVVLFGSVYDSHRPRRRRHRHDQMTMAATSTRSSRLLIPANHTVIQRRRMKRSPIFFDLHDLHHMHYHDNQCSHHRIDHCAWPQCNLSCPKIHNPFTGEEMDFIDLLMQFGLDLSSVADALDMDMLSLQTMDHAKLLRILTRDPL</sequence>
<name>A0AAD9MRS5_9ANNE</name>
<evidence type="ECO:0000313" key="1">
    <source>
        <dbReference type="EMBL" id="KAK2141446.1"/>
    </source>
</evidence>
<reference evidence="1" key="1">
    <citation type="journal article" date="2023" name="Mol. Biol. Evol.">
        <title>Third-Generation Sequencing Reveals the Adaptive Role of the Epigenome in Three Deep-Sea Polychaetes.</title>
        <authorList>
            <person name="Perez M."/>
            <person name="Aroh O."/>
            <person name="Sun Y."/>
            <person name="Lan Y."/>
            <person name="Juniper S.K."/>
            <person name="Young C.R."/>
            <person name="Angers B."/>
            <person name="Qian P.Y."/>
        </authorList>
    </citation>
    <scope>NUCLEOTIDE SEQUENCE</scope>
    <source>
        <strain evidence="1">P08H-3</strain>
    </source>
</reference>
<comment type="caution">
    <text evidence="1">The sequence shown here is derived from an EMBL/GenBank/DDBJ whole genome shotgun (WGS) entry which is preliminary data.</text>
</comment>
<dbReference type="EMBL" id="JAODUP010001096">
    <property type="protein sequence ID" value="KAK2141446.1"/>
    <property type="molecule type" value="Genomic_DNA"/>
</dbReference>
<keyword evidence="2" id="KW-1185">Reference proteome</keyword>